<evidence type="ECO:0008006" key="3">
    <source>
        <dbReference type="Google" id="ProtNLM"/>
    </source>
</evidence>
<keyword evidence="2" id="KW-1185">Reference proteome</keyword>
<gene>
    <name evidence="1" type="ORF">GCM10009827_106780</name>
</gene>
<proteinExistence type="predicted"/>
<evidence type="ECO:0000313" key="1">
    <source>
        <dbReference type="EMBL" id="GAA1567708.1"/>
    </source>
</evidence>
<sequence>MLESYEQHHVADVLCLELFTMDPDDEHFDAKVTVLIENVTHHVQEEEDEWLPKVREGADDTH</sequence>
<protein>
    <recommendedName>
        <fullName evidence="3">Hemerythrin-like domain-containing protein</fullName>
    </recommendedName>
</protein>
<accession>A0ABN2D2D5</accession>
<organism evidence="1 2">
    <name type="scientific">Dactylosporangium maewongense</name>
    <dbReference type="NCBI Taxonomy" id="634393"/>
    <lineage>
        <taxon>Bacteria</taxon>
        <taxon>Bacillati</taxon>
        <taxon>Actinomycetota</taxon>
        <taxon>Actinomycetes</taxon>
        <taxon>Micromonosporales</taxon>
        <taxon>Micromonosporaceae</taxon>
        <taxon>Dactylosporangium</taxon>
    </lineage>
</organism>
<dbReference type="Proteomes" id="UP001501470">
    <property type="component" value="Unassembled WGS sequence"/>
</dbReference>
<dbReference type="EMBL" id="BAAAQD010000039">
    <property type="protein sequence ID" value="GAA1567708.1"/>
    <property type="molecule type" value="Genomic_DNA"/>
</dbReference>
<evidence type="ECO:0000313" key="2">
    <source>
        <dbReference type="Proteomes" id="UP001501470"/>
    </source>
</evidence>
<comment type="caution">
    <text evidence="1">The sequence shown here is derived from an EMBL/GenBank/DDBJ whole genome shotgun (WGS) entry which is preliminary data.</text>
</comment>
<reference evidence="1 2" key="1">
    <citation type="journal article" date="2019" name="Int. J. Syst. Evol. Microbiol.">
        <title>The Global Catalogue of Microorganisms (GCM) 10K type strain sequencing project: providing services to taxonomists for standard genome sequencing and annotation.</title>
        <authorList>
            <consortium name="The Broad Institute Genomics Platform"/>
            <consortium name="The Broad Institute Genome Sequencing Center for Infectious Disease"/>
            <person name="Wu L."/>
            <person name="Ma J."/>
        </authorList>
    </citation>
    <scope>NUCLEOTIDE SEQUENCE [LARGE SCALE GENOMIC DNA]</scope>
    <source>
        <strain evidence="1 2">JCM 15933</strain>
    </source>
</reference>
<name>A0ABN2D2D5_9ACTN</name>